<dbReference type="Gene3D" id="3.50.50.60">
    <property type="entry name" value="FAD/NAD(P)-binding domain"/>
    <property type="match status" value="1"/>
</dbReference>
<reference evidence="1 2" key="1">
    <citation type="submission" date="2021-07" db="EMBL/GenBank/DDBJ databases">
        <title>Genome data of Colletotrichum spaethianum.</title>
        <authorList>
            <person name="Utami Y.D."/>
            <person name="Hiruma K."/>
        </authorList>
    </citation>
    <scope>NUCLEOTIDE SEQUENCE [LARGE SCALE GENOMIC DNA]</scope>
    <source>
        <strain evidence="1 2">MAFF 242679</strain>
    </source>
</reference>
<evidence type="ECO:0000313" key="2">
    <source>
        <dbReference type="Proteomes" id="UP001055172"/>
    </source>
</evidence>
<dbReference type="EMBL" id="BPPX01000006">
    <property type="protein sequence ID" value="GJC80658.1"/>
    <property type="molecule type" value="Genomic_DNA"/>
</dbReference>
<dbReference type="InterPro" id="IPR036188">
    <property type="entry name" value="FAD/NAD-bd_sf"/>
</dbReference>
<dbReference type="AlphaFoldDB" id="A0AA37GGS0"/>
<dbReference type="Proteomes" id="UP001055172">
    <property type="component" value="Unassembled WGS sequence"/>
</dbReference>
<protein>
    <submittedName>
        <fullName evidence="1">Uncharacterized protein</fullName>
    </submittedName>
</protein>
<comment type="caution">
    <text evidence="1">The sequence shown here is derived from an EMBL/GenBank/DDBJ whole genome shotgun (WGS) entry which is preliminary data.</text>
</comment>
<organism evidence="1 2">
    <name type="scientific">Colletotrichum liriopes</name>
    <dbReference type="NCBI Taxonomy" id="708192"/>
    <lineage>
        <taxon>Eukaryota</taxon>
        <taxon>Fungi</taxon>
        <taxon>Dikarya</taxon>
        <taxon>Ascomycota</taxon>
        <taxon>Pezizomycotina</taxon>
        <taxon>Sordariomycetes</taxon>
        <taxon>Hypocreomycetidae</taxon>
        <taxon>Glomerellales</taxon>
        <taxon>Glomerellaceae</taxon>
        <taxon>Colletotrichum</taxon>
        <taxon>Colletotrichum spaethianum species complex</taxon>
    </lineage>
</organism>
<keyword evidence="2" id="KW-1185">Reference proteome</keyword>
<sequence length="200" mass="21972">MAGFSVLLIDAGEKQGEYPAVQIAWGYFVNHYSDLEQAKRDNKMTHRKPDGKIYVGLNPPQDSEPLSILYPRVGALGGCFQDNDWDNIATITVDTSWEPSKMREYYKKLEKCHYLPGGLDSSVHGYGGWLKAQTTPSTLFVQDQKVLSLVLAAATAIGKSLLGKVVSTVGGLLEILTVDVSNDGENNYQIPLSMKIPSFT</sequence>
<accession>A0AA37GGS0</accession>
<proteinExistence type="predicted"/>
<name>A0AA37GGS0_9PEZI</name>
<gene>
    <name evidence="1" type="ORF">ColLi_03496</name>
</gene>
<dbReference type="SUPFAM" id="SSF51905">
    <property type="entry name" value="FAD/NAD(P)-binding domain"/>
    <property type="match status" value="1"/>
</dbReference>
<evidence type="ECO:0000313" key="1">
    <source>
        <dbReference type="EMBL" id="GJC80658.1"/>
    </source>
</evidence>